<dbReference type="GO" id="GO:0006888">
    <property type="term" value="P:endoplasmic reticulum to Golgi vesicle-mediated transport"/>
    <property type="evidence" value="ECO:0000318"/>
    <property type="project" value="GO_Central"/>
</dbReference>
<dbReference type="OMA" id="QCLGVNP"/>
<evidence type="ECO:0000313" key="10">
    <source>
        <dbReference type="EMBL" id="EDQ91993.1"/>
    </source>
</evidence>
<dbReference type="Pfam" id="PF01239">
    <property type="entry name" value="PPTA"/>
    <property type="match status" value="4"/>
</dbReference>
<dbReference type="EC" id="2.5.1.60" evidence="2 9"/>
<dbReference type="GeneID" id="5888348"/>
<keyword evidence="4 9" id="KW-0637">Prenyltransferase</keyword>
<dbReference type="PANTHER" id="PTHR11129">
    <property type="entry name" value="PROTEIN FARNESYLTRANSFERASE ALPHA SUBUNIT/RAB GERANYLGERANYL TRANSFERASE ALPHA SUBUNIT"/>
    <property type="match status" value="1"/>
</dbReference>
<evidence type="ECO:0000313" key="11">
    <source>
        <dbReference type="Proteomes" id="UP000001357"/>
    </source>
</evidence>
<proteinExistence type="inferred from homology"/>
<evidence type="ECO:0000256" key="5">
    <source>
        <dbReference type="ARBA" id="ARBA00022679"/>
    </source>
</evidence>
<feature type="non-terminal residue" evidence="10">
    <location>
        <position position="234"/>
    </location>
</feature>
<dbReference type="STRING" id="81824.A9URV6"/>
<dbReference type="InterPro" id="IPR002088">
    <property type="entry name" value="Prenyl_trans_a"/>
</dbReference>
<dbReference type="SUPFAM" id="SSF48439">
    <property type="entry name" value="Protein prenylyltransferase"/>
    <property type="match status" value="1"/>
</dbReference>
<comment type="function">
    <text evidence="9">Catalyzes the transfer of a geranyl-geranyl moiety from geranyl-geranyl pyrophosphate to cysteines occuring in specific C-terminal amino acid sequences.</text>
</comment>
<keyword evidence="5 9" id="KW-0808">Transferase</keyword>
<evidence type="ECO:0000256" key="2">
    <source>
        <dbReference type="ARBA" id="ARBA00012656"/>
    </source>
</evidence>
<dbReference type="Gene3D" id="1.25.40.120">
    <property type="entry name" value="Protein prenylyltransferase"/>
    <property type="match status" value="1"/>
</dbReference>
<evidence type="ECO:0000256" key="4">
    <source>
        <dbReference type="ARBA" id="ARBA00022602"/>
    </source>
</evidence>
<accession>A9URV6</accession>
<sequence>MHGRVKVRSTEEQEALKELERQKKCKGYLVLRNALFAKRNAQVHDRDGLQLSEQILLLNPDFTTVFAYRRETLLALLASDEPVDWAAEREFTTACLKRNPKSYNCWHHRRWILNQEAEPQAEAELELCTLFLKHDERNFHCWDYRRFVVEKLDRHDAVATELAYTEDKISHNYSNYSAWHNRSNLLLQFHGVTEPAQLATEALDAELELLTNAFYIDPQDQSAWYYHRWLLGRA</sequence>
<gene>
    <name evidence="10" type="ORF">MONBRDRAFT_1999</name>
</gene>
<dbReference type="PROSITE" id="PS51147">
    <property type="entry name" value="PFTA"/>
    <property type="match status" value="4"/>
</dbReference>
<dbReference type="FunFam" id="1.25.40.120:FF:000035">
    <property type="entry name" value="Geranylgeranyl transferase type-2 subunit alpha"/>
    <property type="match status" value="1"/>
</dbReference>
<dbReference type="RefSeq" id="XP_001743279.1">
    <property type="nucleotide sequence ID" value="XM_001743227.1"/>
</dbReference>
<dbReference type="GO" id="GO:0004663">
    <property type="term" value="F:Rab geranylgeranyltransferase activity"/>
    <property type="evidence" value="ECO:0007669"/>
    <property type="project" value="UniProtKB-UniRule"/>
</dbReference>
<organism evidence="10 11">
    <name type="scientific">Monosiga brevicollis</name>
    <name type="common">Choanoflagellate</name>
    <dbReference type="NCBI Taxonomy" id="81824"/>
    <lineage>
        <taxon>Eukaryota</taxon>
        <taxon>Choanoflagellata</taxon>
        <taxon>Craspedida</taxon>
        <taxon>Salpingoecidae</taxon>
        <taxon>Monosiga</taxon>
    </lineage>
</organism>
<dbReference type="AlphaFoldDB" id="A9URV6"/>
<dbReference type="KEGG" id="mbr:MONBRDRAFT_1999"/>
<evidence type="ECO:0000256" key="3">
    <source>
        <dbReference type="ARBA" id="ARBA00014772"/>
    </source>
</evidence>
<keyword evidence="6" id="KW-0677">Repeat</keyword>
<keyword evidence="11" id="KW-1185">Reference proteome</keyword>
<dbReference type="InParanoid" id="A9URV6"/>
<name>A9URV6_MONBE</name>
<reference evidence="10 11" key="1">
    <citation type="journal article" date="2008" name="Nature">
        <title>The genome of the choanoflagellate Monosiga brevicollis and the origin of metazoans.</title>
        <authorList>
            <consortium name="JGI Sequencing"/>
            <person name="King N."/>
            <person name="Westbrook M.J."/>
            <person name="Young S.L."/>
            <person name="Kuo A."/>
            <person name="Abedin M."/>
            <person name="Chapman J."/>
            <person name="Fairclough S."/>
            <person name="Hellsten U."/>
            <person name="Isogai Y."/>
            <person name="Letunic I."/>
            <person name="Marr M."/>
            <person name="Pincus D."/>
            <person name="Putnam N."/>
            <person name="Rokas A."/>
            <person name="Wright K.J."/>
            <person name="Zuzow R."/>
            <person name="Dirks W."/>
            <person name="Good M."/>
            <person name="Goodstein D."/>
            <person name="Lemons D."/>
            <person name="Li W."/>
            <person name="Lyons J.B."/>
            <person name="Morris A."/>
            <person name="Nichols S."/>
            <person name="Richter D.J."/>
            <person name="Salamov A."/>
            <person name="Bork P."/>
            <person name="Lim W.A."/>
            <person name="Manning G."/>
            <person name="Miller W.T."/>
            <person name="McGinnis W."/>
            <person name="Shapiro H."/>
            <person name="Tjian R."/>
            <person name="Grigoriev I.V."/>
            <person name="Rokhsar D."/>
        </authorList>
    </citation>
    <scope>NUCLEOTIDE SEQUENCE [LARGE SCALE GENOMIC DNA]</scope>
    <source>
        <strain evidence="11">MX1 / ATCC 50154</strain>
    </source>
</reference>
<evidence type="ECO:0000256" key="7">
    <source>
        <dbReference type="ARBA" id="ARBA00031267"/>
    </source>
</evidence>
<dbReference type="PANTHER" id="PTHR11129:SF2">
    <property type="entry name" value="GERANYLGERANYL TRANSFERASE TYPE-2 SUBUNIT ALPHA"/>
    <property type="match status" value="1"/>
</dbReference>
<dbReference type="eggNOG" id="KOG0529">
    <property type="taxonomic scope" value="Eukaryota"/>
</dbReference>
<comment type="catalytic activity">
    <reaction evidence="8 9">
        <text>geranylgeranyl diphosphate + L-cysteinyl-[protein] = S-geranylgeranyl-L-cysteinyl-[protein] + diphosphate</text>
        <dbReference type="Rhea" id="RHEA:21240"/>
        <dbReference type="Rhea" id="RHEA-COMP:10131"/>
        <dbReference type="Rhea" id="RHEA-COMP:11537"/>
        <dbReference type="ChEBI" id="CHEBI:29950"/>
        <dbReference type="ChEBI" id="CHEBI:33019"/>
        <dbReference type="ChEBI" id="CHEBI:57533"/>
        <dbReference type="ChEBI" id="CHEBI:86021"/>
        <dbReference type="EC" id="2.5.1.60"/>
    </reaction>
</comment>
<evidence type="ECO:0000256" key="9">
    <source>
        <dbReference type="RuleBase" id="RU367120"/>
    </source>
</evidence>
<evidence type="ECO:0000256" key="8">
    <source>
        <dbReference type="ARBA" id="ARBA00047658"/>
    </source>
</evidence>
<protein>
    <recommendedName>
        <fullName evidence="3 9">Geranylgeranyl transferase type-2 subunit alpha</fullName>
        <ecNumber evidence="2 9">2.5.1.60</ecNumber>
    </recommendedName>
    <alternativeName>
        <fullName evidence="7 9">Geranylgeranyl transferase type II subunit alpha</fullName>
    </alternativeName>
</protein>
<dbReference type="Proteomes" id="UP000001357">
    <property type="component" value="Unassembled WGS sequence"/>
</dbReference>
<comment type="similarity">
    <text evidence="1 9">Belongs to the protein prenyltransferase subunit alpha family.</text>
</comment>
<dbReference type="GO" id="GO:0097354">
    <property type="term" value="P:prenylation"/>
    <property type="evidence" value="ECO:0007669"/>
    <property type="project" value="UniProtKB-UniRule"/>
</dbReference>
<dbReference type="GO" id="GO:0005968">
    <property type="term" value="C:Rab-protein geranylgeranyltransferase complex"/>
    <property type="evidence" value="ECO:0000318"/>
    <property type="project" value="GO_Central"/>
</dbReference>
<evidence type="ECO:0000256" key="1">
    <source>
        <dbReference type="ARBA" id="ARBA00006734"/>
    </source>
</evidence>
<dbReference type="EMBL" id="CH991544">
    <property type="protein sequence ID" value="EDQ91993.1"/>
    <property type="molecule type" value="Genomic_DNA"/>
</dbReference>
<dbReference type="GO" id="GO:0005737">
    <property type="term" value="C:cytoplasm"/>
    <property type="evidence" value="ECO:0000318"/>
    <property type="project" value="GO_Central"/>
</dbReference>
<evidence type="ECO:0000256" key="6">
    <source>
        <dbReference type="ARBA" id="ARBA00022737"/>
    </source>
</evidence>